<gene>
    <name evidence="1" type="ORF">BDN72DRAFT_845157</name>
</gene>
<reference evidence="1 2" key="1">
    <citation type="journal article" date="2019" name="Nat. Ecol. Evol.">
        <title>Megaphylogeny resolves global patterns of mushroom evolution.</title>
        <authorList>
            <person name="Varga T."/>
            <person name="Krizsan K."/>
            <person name="Foldi C."/>
            <person name="Dima B."/>
            <person name="Sanchez-Garcia M."/>
            <person name="Sanchez-Ramirez S."/>
            <person name="Szollosi G.J."/>
            <person name="Szarkandi J.G."/>
            <person name="Papp V."/>
            <person name="Albert L."/>
            <person name="Andreopoulos W."/>
            <person name="Angelini C."/>
            <person name="Antonin V."/>
            <person name="Barry K.W."/>
            <person name="Bougher N.L."/>
            <person name="Buchanan P."/>
            <person name="Buyck B."/>
            <person name="Bense V."/>
            <person name="Catcheside P."/>
            <person name="Chovatia M."/>
            <person name="Cooper J."/>
            <person name="Damon W."/>
            <person name="Desjardin D."/>
            <person name="Finy P."/>
            <person name="Geml J."/>
            <person name="Haridas S."/>
            <person name="Hughes K."/>
            <person name="Justo A."/>
            <person name="Karasinski D."/>
            <person name="Kautmanova I."/>
            <person name="Kiss B."/>
            <person name="Kocsube S."/>
            <person name="Kotiranta H."/>
            <person name="LaButti K.M."/>
            <person name="Lechner B.E."/>
            <person name="Liimatainen K."/>
            <person name="Lipzen A."/>
            <person name="Lukacs Z."/>
            <person name="Mihaltcheva S."/>
            <person name="Morgado L.N."/>
            <person name="Niskanen T."/>
            <person name="Noordeloos M.E."/>
            <person name="Ohm R.A."/>
            <person name="Ortiz-Santana B."/>
            <person name="Ovrebo C."/>
            <person name="Racz N."/>
            <person name="Riley R."/>
            <person name="Savchenko A."/>
            <person name="Shiryaev A."/>
            <person name="Soop K."/>
            <person name="Spirin V."/>
            <person name="Szebenyi C."/>
            <person name="Tomsovsky M."/>
            <person name="Tulloss R.E."/>
            <person name="Uehling J."/>
            <person name="Grigoriev I.V."/>
            <person name="Vagvolgyi C."/>
            <person name="Papp T."/>
            <person name="Martin F.M."/>
            <person name="Miettinen O."/>
            <person name="Hibbett D.S."/>
            <person name="Nagy L.G."/>
        </authorList>
    </citation>
    <scope>NUCLEOTIDE SEQUENCE [LARGE SCALE GENOMIC DNA]</scope>
    <source>
        <strain evidence="1 2">NL-1719</strain>
    </source>
</reference>
<name>A0ACD3AJ31_9AGAR</name>
<evidence type="ECO:0000313" key="2">
    <source>
        <dbReference type="Proteomes" id="UP000308600"/>
    </source>
</evidence>
<organism evidence="1 2">
    <name type="scientific">Pluteus cervinus</name>
    <dbReference type="NCBI Taxonomy" id="181527"/>
    <lineage>
        <taxon>Eukaryota</taxon>
        <taxon>Fungi</taxon>
        <taxon>Dikarya</taxon>
        <taxon>Basidiomycota</taxon>
        <taxon>Agaricomycotina</taxon>
        <taxon>Agaricomycetes</taxon>
        <taxon>Agaricomycetidae</taxon>
        <taxon>Agaricales</taxon>
        <taxon>Pluteineae</taxon>
        <taxon>Pluteaceae</taxon>
        <taxon>Pluteus</taxon>
    </lineage>
</organism>
<protein>
    <submittedName>
        <fullName evidence="1">Uncharacterized protein</fullName>
    </submittedName>
</protein>
<evidence type="ECO:0000313" key="1">
    <source>
        <dbReference type="EMBL" id="TFK65777.1"/>
    </source>
</evidence>
<keyword evidence="2" id="KW-1185">Reference proteome</keyword>
<dbReference type="Proteomes" id="UP000308600">
    <property type="component" value="Unassembled WGS sequence"/>
</dbReference>
<sequence length="264" mass="30131">MPDPTFPPEIEYIIFTTALELNNGGSSARNLILVAKRVHEWLIPKIMRTLAMQAVSPPQRYPFRWDINTLQQYGRHTRNLFIWTPIGHNEDAHQYLCLCSNVKNLLLWSQDGLNHPQLEALSRLSLTHLSTDLTHISEPSPDLVHLFSKITHLDSLSAIHLEPSIKVETFTSLTHLAIPYLDGNASTPLFEKVPTLQVLLLLEHGAVMGLIEGFDPKVDDPRIVRVTYRFNYEVGDWLLDVEEGRGMWGLADQAVRERKKLKET</sequence>
<accession>A0ACD3AJ31</accession>
<dbReference type="EMBL" id="ML208426">
    <property type="protein sequence ID" value="TFK65777.1"/>
    <property type="molecule type" value="Genomic_DNA"/>
</dbReference>
<proteinExistence type="predicted"/>